<keyword evidence="4" id="KW-1185">Reference proteome</keyword>
<feature type="region of interest" description="Disordered" evidence="1">
    <location>
        <begin position="462"/>
        <end position="493"/>
    </location>
</feature>
<accession>A0AA36BMR8</accession>
<feature type="compositionally biased region" description="Basic residues" evidence="1">
    <location>
        <begin position="241"/>
        <end position="253"/>
    </location>
</feature>
<protein>
    <recommendedName>
        <fullName evidence="2">STPR domain-containing protein</fullName>
    </recommendedName>
</protein>
<feature type="region of interest" description="Disordered" evidence="1">
    <location>
        <begin position="234"/>
        <end position="254"/>
    </location>
</feature>
<dbReference type="Pfam" id="PF21107">
    <property type="entry name" value="STPRs"/>
    <property type="match status" value="1"/>
</dbReference>
<gene>
    <name evidence="3" type="ORF">OCTVUL_1B014407</name>
</gene>
<evidence type="ECO:0000256" key="1">
    <source>
        <dbReference type="SAM" id="MobiDB-lite"/>
    </source>
</evidence>
<proteinExistence type="predicted"/>
<sequence>MSDCNYSDMSKGQTSSGAAAMQICFRIDSGRDFTLDFQPHQTLCDILSRTIYDSKNFCVTHNGKILLWYFPLSEQNIKPTNNYIECKIHAKTTKTRKVCDRSDLSNFESLYDSDPDVFLNSSNGCLDCNTTSEIFCDGNYSYGCYSDYQIGNCRIDRQSRSFAVDDDKRNEKKIRKREYQRKRYANMSLEDKQMRLEQMKAYERAKRARETLAEREARLMRLRINQHRRIDIESEPDRSRRLQRLQKNQRHRIHTEDADGRHKRLIRMKENARMRVERRKAIAQILGSSCKKGRKKTSTAELLMRQAGDNLTFMKMNSKNMSGRNQGFPSMEQQGQKDPNDRQDDFSYLSQNDKNVCNTQDGSGFANQCDKTNRQGDLSYLDSSQKNSNGEYSYMKENNSQCQNRNQQGGHKAGMERGSAGGAVLPCMDSTMDKDGLNKQGMADKADTSGIFSHLHSNQNKDMTDKEMGFDCLTSPQSNISEENGKTGTNERDGGFSYISAAQGLGLSDRDGAFPYLKPNYKPTQVDCVRTEIMTPRSEDLLNLDAIQSSLDPSSKGTAAKAGQSDQSNNLTLLDIGGQQKTGNSSCSFTSPKTVKRKKKKSTLGPGEAGADFGQLEDVGTLERKLEYMLGSSFSPLISQDYYDNTTAEMMTPKDRKLLKMRLKQRRRLHTETDAQRTKRLMRMKRYQHQRMANEPPEQRQRRLVRMRENARRREERKKAVAQILGNTQKGKKKSQAISILMRRMKDNENILQYQSILNRDSGSFPMKLSSKNMDKNCGYMCQNDKSCSSMQNSPCCSDQCGKSCQQENLCCNGDFPCMKENGRQCQSRSHSNGTSAGSYSCMEPLSTNKDVMDRSSTGEVVFPSFNQIQNQVTTNGDGNSFGCYSSDQNKSMSNSMSDCSYMNNCNMGKDGCYANMKCSQDCKKRKKGCDCLSTPPMSSIDEDCYECASNMMCGPNCDQGSKSNGNQFSGGCINPREKRLEQMRQYQRRRLETESLDERQKRLERMRMNSKMRVERKRIMVQMMKTGQKPRGKGSTMVEQDSLLRYTDTCGPDGNVDSFCIDQMKSKDDRLQTPKPNPNEEQSPDFAYVGSNQKAVTNRQSDYLYSKSNMSSENHGKTMSDRDSVFMNRNQVNKIVPERGSVFPCMDQIADKNELDRAGLGGPVFPGMTLIPNKDTHDKGPVFPCMDQEQNKNLPADRGVTGAGAGADVSAATAAATGGGGGGGATTSGGSSGMAAGSFCLNPYQTEVPSADRASMFPYGVQSQNKDPNDKAGGVIHPFFNQNQSRNLNDRDINFPCIIPEQNRMSNFSYMNPYHGVPGSNIDRDGNCSYLKSVPDVRKKTDHGHRKKEVESSSSAFSSSVVNYGKSADAGMQMYSKQSLGYMCISCERPLPRDQLSRFSPFPGSLIPDHDPNKLADEQKQWICKTCEKLKRNYHLFPNPVS</sequence>
<feature type="compositionally biased region" description="Basic and acidic residues" evidence="1">
    <location>
        <begin position="483"/>
        <end position="493"/>
    </location>
</feature>
<feature type="region of interest" description="Disordered" evidence="1">
    <location>
        <begin position="1069"/>
        <end position="1089"/>
    </location>
</feature>
<feature type="compositionally biased region" description="Basic and acidic residues" evidence="1">
    <location>
        <begin position="431"/>
        <end position="444"/>
    </location>
</feature>
<dbReference type="EMBL" id="OX597833">
    <property type="protein sequence ID" value="CAI9737178.1"/>
    <property type="molecule type" value="Genomic_DNA"/>
</dbReference>
<feature type="compositionally biased region" description="Polar residues" evidence="1">
    <location>
        <begin position="579"/>
        <end position="592"/>
    </location>
</feature>
<dbReference type="InterPro" id="IPR048998">
    <property type="entry name" value="STPR"/>
</dbReference>
<evidence type="ECO:0000313" key="4">
    <source>
        <dbReference type="Proteomes" id="UP001162480"/>
    </source>
</evidence>
<feature type="compositionally biased region" description="Polar residues" evidence="1">
    <location>
        <begin position="316"/>
        <end position="337"/>
    </location>
</feature>
<evidence type="ECO:0000313" key="3">
    <source>
        <dbReference type="EMBL" id="CAI9737178.1"/>
    </source>
</evidence>
<feature type="region of interest" description="Disordered" evidence="1">
    <location>
        <begin position="575"/>
        <end position="610"/>
    </location>
</feature>
<feature type="domain" description="STPR" evidence="2">
    <location>
        <begin position="656"/>
        <end position="714"/>
    </location>
</feature>
<evidence type="ECO:0000259" key="2">
    <source>
        <dbReference type="Pfam" id="PF21107"/>
    </source>
</evidence>
<feature type="region of interest" description="Disordered" evidence="1">
    <location>
        <begin position="401"/>
        <end position="444"/>
    </location>
</feature>
<organism evidence="3 4">
    <name type="scientific">Octopus vulgaris</name>
    <name type="common">Common octopus</name>
    <dbReference type="NCBI Taxonomy" id="6645"/>
    <lineage>
        <taxon>Eukaryota</taxon>
        <taxon>Metazoa</taxon>
        <taxon>Spiralia</taxon>
        <taxon>Lophotrochozoa</taxon>
        <taxon>Mollusca</taxon>
        <taxon>Cephalopoda</taxon>
        <taxon>Coleoidea</taxon>
        <taxon>Octopodiformes</taxon>
        <taxon>Octopoda</taxon>
        <taxon>Incirrata</taxon>
        <taxon>Octopodidae</taxon>
        <taxon>Octopus</taxon>
    </lineage>
</organism>
<feature type="region of interest" description="Disordered" evidence="1">
    <location>
        <begin position="316"/>
        <end position="348"/>
    </location>
</feature>
<reference evidence="3" key="1">
    <citation type="submission" date="2023-08" db="EMBL/GenBank/DDBJ databases">
        <authorList>
            <person name="Alioto T."/>
            <person name="Alioto T."/>
            <person name="Gomez Garrido J."/>
        </authorList>
    </citation>
    <scope>NUCLEOTIDE SEQUENCE</scope>
</reference>
<dbReference type="Proteomes" id="UP001162480">
    <property type="component" value="Chromosome 20"/>
</dbReference>
<name>A0AA36BMR8_OCTVU</name>